<dbReference type="Proteomes" id="UP000199352">
    <property type="component" value="Unassembled WGS sequence"/>
</dbReference>
<proteinExistence type="predicted"/>
<keyword evidence="2" id="KW-1185">Reference proteome</keyword>
<gene>
    <name evidence="1" type="ORF">SAMN05216188_103249</name>
</gene>
<dbReference type="AlphaFoldDB" id="A0A1H9GJN1"/>
<evidence type="ECO:0000313" key="1">
    <source>
        <dbReference type="EMBL" id="SEQ50277.1"/>
    </source>
</evidence>
<organism evidence="1 2">
    <name type="scientific">Lentzea xinjiangensis</name>
    <dbReference type="NCBI Taxonomy" id="402600"/>
    <lineage>
        <taxon>Bacteria</taxon>
        <taxon>Bacillati</taxon>
        <taxon>Actinomycetota</taxon>
        <taxon>Actinomycetes</taxon>
        <taxon>Pseudonocardiales</taxon>
        <taxon>Pseudonocardiaceae</taxon>
        <taxon>Lentzea</taxon>
    </lineage>
</organism>
<evidence type="ECO:0000313" key="2">
    <source>
        <dbReference type="Proteomes" id="UP000199352"/>
    </source>
</evidence>
<dbReference type="EMBL" id="FOFR01000003">
    <property type="protein sequence ID" value="SEQ50277.1"/>
    <property type="molecule type" value="Genomic_DNA"/>
</dbReference>
<accession>A0A1H9GJN1</accession>
<sequence length="38" mass="4313">MYETKIALISHKIHPKVILISRKRTYAGSDPAALQMCQ</sequence>
<reference evidence="2" key="1">
    <citation type="submission" date="2016-10" db="EMBL/GenBank/DDBJ databases">
        <authorList>
            <person name="Varghese N."/>
            <person name="Submissions S."/>
        </authorList>
    </citation>
    <scope>NUCLEOTIDE SEQUENCE [LARGE SCALE GENOMIC DNA]</scope>
    <source>
        <strain evidence="2">CGMCC 4.3525</strain>
    </source>
</reference>
<name>A0A1H9GJN1_9PSEU</name>
<dbReference type="STRING" id="402600.SAMN05216188_103249"/>
<protein>
    <submittedName>
        <fullName evidence="1">Uncharacterized protein</fullName>
    </submittedName>
</protein>